<organism evidence="2 3">
    <name type="scientific">Pseudovibrio exalbescens</name>
    <dbReference type="NCBI Taxonomy" id="197461"/>
    <lineage>
        <taxon>Bacteria</taxon>
        <taxon>Pseudomonadati</taxon>
        <taxon>Pseudomonadota</taxon>
        <taxon>Alphaproteobacteria</taxon>
        <taxon>Hyphomicrobiales</taxon>
        <taxon>Stappiaceae</taxon>
        <taxon>Pseudovibrio</taxon>
    </lineage>
</organism>
<gene>
    <name evidence="2" type="ORF">A3843_15150</name>
</gene>
<protein>
    <submittedName>
        <fullName evidence="2">Uncharacterized protein</fullName>
    </submittedName>
</protein>
<feature type="transmembrane region" description="Helical" evidence="1">
    <location>
        <begin position="15"/>
        <end position="40"/>
    </location>
</feature>
<keyword evidence="1" id="KW-1133">Transmembrane helix</keyword>
<dbReference type="AlphaFoldDB" id="A0A1U7JEB9"/>
<dbReference type="EMBL" id="LVVZ01000022">
    <property type="protein sequence ID" value="OKL43067.1"/>
    <property type="molecule type" value="Genomic_DNA"/>
</dbReference>
<accession>A0A1U7JEB9</accession>
<evidence type="ECO:0000313" key="2">
    <source>
        <dbReference type="EMBL" id="OKL43067.1"/>
    </source>
</evidence>
<feature type="transmembrane region" description="Helical" evidence="1">
    <location>
        <begin position="46"/>
        <end position="63"/>
    </location>
</feature>
<comment type="caution">
    <text evidence="2">The sequence shown here is derived from an EMBL/GenBank/DDBJ whole genome shotgun (WGS) entry which is preliminary data.</text>
</comment>
<keyword evidence="3" id="KW-1185">Reference proteome</keyword>
<evidence type="ECO:0000313" key="3">
    <source>
        <dbReference type="Proteomes" id="UP000185783"/>
    </source>
</evidence>
<dbReference type="Proteomes" id="UP000185783">
    <property type="component" value="Unassembled WGS sequence"/>
</dbReference>
<keyword evidence="1" id="KW-0472">Membrane</keyword>
<keyword evidence="1" id="KW-0812">Transmembrane</keyword>
<name>A0A1U7JEB9_9HYPH</name>
<reference evidence="2 3" key="1">
    <citation type="submission" date="2016-03" db="EMBL/GenBank/DDBJ databases">
        <title>Genome sequence of Nesiotobacter sp. nov., a moderately halophilic alphaproteobacterium isolated from the Yellow Sea, China.</title>
        <authorList>
            <person name="Zhang G."/>
            <person name="Zhang R."/>
        </authorList>
    </citation>
    <scope>NUCLEOTIDE SEQUENCE [LARGE SCALE GENOMIC DNA]</scope>
    <source>
        <strain evidence="2 3">WB1-6</strain>
    </source>
</reference>
<proteinExistence type="predicted"/>
<sequence length="73" mass="7910">MIVLASQKKSRSEQVFLFCGMLFGLCTLIFAALVFVQIVLYGGPNFKVAAALAVVIGLPALIYQRLKAPHPES</sequence>
<evidence type="ECO:0000256" key="1">
    <source>
        <dbReference type="SAM" id="Phobius"/>
    </source>
</evidence>